<dbReference type="PATRIC" id="fig|29343.3.peg.684"/>
<dbReference type="OrthoDB" id="2062347at2"/>
<name>A0A078KMU1_9FIRM</name>
<dbReference type="AlphaFoldDB" id="A0A078KMU1"/>
<protein>
    <recommendedName>
        <fullName evidence="3">HTH cro/C1-type domain-containing protein</fullName>
    </recommendedName>
</protein>
<dbReference type="HOGENOM" id="CLU_2477844_0_0_9"/>
<dbReference type="InterPro" id="IPR010982">
    <property type="entry name" value="Lambda_DNA-bd_dom_sf"/>
</dbReference>
<accession>A0A078KMU1</accession>
<proteinExistence type="predicted"/>
<evidence type="ECO:0000313" key="2">
    <source>
        <dbReference type="Proteomes" id="UP000032431"/>
    </source>
</evidence>
<organism evidence="1 2">
    <name type="scientific">[Clostridium] cellulosi</name>
    <dbReference type="NCBI Taxonomy" id="29343"/>
    <lineage>
        <taxon>Bacteria</taxon>
        <taxon>Bacillati</taxon>
        <taxon>Bacillota</taxon>
        <taxon>Clostridia</taxon>
        <taxon>Eubacteriales</taxon>
        <taxon>Oscillospiraceae</taxon>
        <taxon>Oscillospiraceae incertae sedis</taxon>
    </lineage>
</organism>
<dbReference type="KEGG" id="ccel:CCDG5_0653"/>
<evidence type="ECO:0008006" key="3">
    <source>
        <dbReference type="Google" id="ProtNLM"/>
    </source>
</evidence>
<dbReference type="Proteomes" id="UP000032431">
    <property type="component" value="Chromosome I"/>
</dbReference>
<reference evidence="2" key="1">
    <citation type="submission" date="2014-07" db="EMBL/GenBank/DDBJ databases">
        <authorList>
            <person name="Wibberg D."/>
        </authorList>
    </citation>
    <scope>NUCLEOTIDE SEQUENCE [LARGE SCALE GENOMIC DNA]</scope>
    <source>
        <strain evidence="2">DG5</strain>
    </source>
</reference>
<gene>
    <name evidence="1" type="ORF">CCDG5_0653</name>
</gene>
<dbReference type="EMBL" id="LM995447">
    <property type="protein sequence ID" value="CDZ23783.1"/>
    <property type="molecule type" value="Genomic_DNA"/>
</dbReference>
<evidence type="ECO:0000313" key="1">
    <source>
        <dbReference type="EMBL" id="CDZ23783.1"/>
    </source>
</evidence>
<keyword evidence="2" id="KW-1185">Reference proteome</keyword>
<dbReference type="SUPFAM" id="SSF47413">
    <property type="entry name" value="lambda repressor-like DNA-binding domains"/>
    <property type="match status" value="1"/>
</dbReference>
<dbReference type="STRING" id="29343.CCDG5_0653"/>
<sequence>MNATDALKKIMKEKGVTNANLAKKLECSNAVVYERLTQENIGVKNFVRMLELLDYELIVQPRALGRRPKGCIVIDNSPKINKNNESV</sequence>
<dbReference type="GO" id="GO:0003677">
    <property type="term" value="F:DNA binding"/>
    <property type="evidence" value="ECO:0007669"/>
    <property type="project" value="InterPro"/>
</dbReference>